<dbReference type="EMBL" id="JAICCE010000003">
    <property type="protein sequence ID" value="KAG9279118.1"/>
    <property type="molecule type" value="Genomic_DNA"/>
</dbReference>
<evidence type="ECO:0000256" key="1">
    <source>
        <dbReference type="ARBA" id="ARBA00010090"/>
    </source>
</evidence>
<keyword evidence="4" id="KW-0812">Transmembrane</keyword>
<gene>
    <name evidence="5" type="ORF">AMEX_G4590</name>
</gene>
<keyword evidence="2" id="KW-0175">Coiled coil</keyword>
<evidence type="ECO:0000313" key="5">
    <source>
        <dbReference type="EMBL" id="KAG9279118.1"/>
    </source>
</evidence>
<comment type="similarity">
    <text evidence="1">Belongs to the apolipoprotein L family.</text>
</comment>
<dbReference type="Proteomes" id="UP000752171">
    <property type="component" value="Unassembled WGS sequence"/>
</dbReference>
<proteinExistence type="inferred from homology"/>
<evidence type="ECO:0000313" key="6">
    <source>
        <dbReference type="Proteomes" id="UP000752171"/>
    </source>
</evidence>
<accession>A0A8T2M397</accession>
<dbReference type="GO" id="GO:0008289">
    <property type="term" value="F:lipid binding"/>
    <property type="evidence" value="ECO:0007669"/>
    <property type="project" value="InterPro"/>
</dbReference>
<dbReference type="AlphaFoldDB" id="A0A8T2M397"/>
<evidence type="ECO:0000256" key="3">
    <source>
        <dbReference type="SAM" id="MobiDB-lite"/>
    </source>
</evidence>
<dbReference type="Pfam" id="PF05461">
    <property type="entry name" value="ApoL"/>
    <property type="match status" value="1"/>
</dbReference>
<feature type="region of interest" description="Disordered" evidence="3">
    <location>
        <begin position="1"/>
        <end position="35"/>
    </location>
</feature>
<evidence type="ECO:0000256" key="2">
    <source>
        <dbReference type="SAM" id="Coils"/>
    </source>
</evidence>
<dbReference type="GO" id="GO:0042157">
    <property type="term" value="P:lipoprotein metabolic process"/>
    <property type="evidence" value="ECO:0007669"/>
    <property type="project" value="InterPro"/>
</dbReference>
<feature type="transmembrane region" description="Helical" evidence="4">
    <location>
        <begin position="226"/>
        <end position="245"/>
    </location>
</feature>
<name>A0A8T2M397_ASTMX</name>
<dbReference type="PANTHER" id="PTHR14096:SF28">
    <property type="entry name" value="APOLIPOPROTEIN L, 1-RELATED"/>
    <property type="match status" value="1"/>
</dbReference>
<sequence length="316" mass="34745">MATEGAQRVTEDSSDSDDSMSGDRPNLSSEETALSDDLLKNSEEFIRLYEEHQPELQQVIKDLEKSSDVFLDKYGTATRASRTGGLVGAAGAVGAGAALLLAPFTGGLSLVLGAASVSAAVGGGATSFKSNSDKEIEQKKAVDEVEIALKKFNTTTDRVTNRLKNVCNDVEKIWQYQNDEQSGSVKCGIEHFRKSVEDLSELAKLFSPGDLRRLLDQGTQTVDIQIFAGSFITALLTMIGFIFVFEDSRTLRDFDKLKAQSSVREAELESKAGKFIYKLRETNQQLQNTLNELKTSKSEVERVIIRKLKQQKEANK</sequence>
<evidence type="ECO:0000256" key="4">
    <source>
        <dbReference type="SAM" id="Phobius"/>
    </source>
</evidence>
<comment type="caution">
    <text evidence="5">The sequence shown here is derived from an EMBL/GenBank/DDBJ whole genome shotgun (WGS) entry which is preliminary data.</text>
</comment>
<dbReference type="GO" id="GO:0006869">
    <property type="term" value="P:lipid transport"/>
    <property type="evidence" value="ECO:0007669"/>
    <property type="project" value="InterPro"/>
</dbReference>
<feature type="coiled-coil region" evidence="2">
    <location>
        <begin position="276"/>
        <end position="303"/>
    </location>
</feature>
<organism evidence="5 6">
    <name type="scientific">Astyanax mexicanus</name>
    <name type="common">Blind cave fish</name>
    <name type="synonym">Astyanax fasciatus mexicanus</name>
    <dbReference type="NCBI Taxonomy" id="7994"/>
    <lineage>
        <taxon>Eukaryota</taxon>
        <taxon>Metazoa</taxon>
        <taxon>Chordata</taxon>
        <taxon>Craniata</taxon>
        <taxon>Vertebrata</taxon>
        <taxon>Euteleostomi</taxon>
        <taxon>Actinopterygii</taxon>
        <taxon>Neopterygii</taxon>
        <taxon>Teleostei</taxon>
        <taxon>Ostariophysi</taxon>
        <taxon>Characiformes</taxon>
        <taxon>Characoidei</taxon>
        <taxon>Acestrorhamphidae</taxon>
        <taxon>Acestrorhamphinae</taxon>
        <taxon>Astyanax</taxon>
    </lineage>
</organism>
<dbReference type="GO" id="GO:0016020">
    <property type="term" value="C:membrane"/>
    <property type="evidence" value="ECO:0007669"/>
    <property type="project" value="TreeGrafter"/>
</dbReference>
<reference evidence="5 6" key="1">
    <citation type="submission" date="2021-07" db="EMBL/GenBank/DDBJ databases">
        <authorList>
            <person name="Imarazene B."/>
            <person name="Zahm M."/>
            <person name="Klopp C."/>
            <person name="Cabau C."/>
            <person name="Beille S."/>
            <person name="Jouanno E."/>
            <person name="Castinel A."/>
            <person name="Lluch J."/>
            <person name="Gil L."/>
            <person name="Kuchtly C."/>
            <person name="Lopez Roques C."/>
            <person name="Donnadieu C."/>
            <person name="Parrinello H."/>
            <person name="Journot L."/>
            <person name="Du K."/>
            <person name="Schartl M."/>
            <person name="Retaux S."/>
            <person name="Guiguen Y."/>
        </authorList>
    </citation>
    <scope>NUCLEOTIDE SEQUENCE [LARGE SCALE GENOMIC DNA]</scope>
    <source>
        <strain evidence="5">Pach_M1</strain>
        <tissue evidence="5">Testis</tissue>
    </source>
</reference>
<protein>
    <submittedName>
        <fullName evidence="5">Uncharacterized protein</fullName>
    </submittedName>
</protein>
<keyword evidence="4" id="KW-1133">Transmembrane helix</keyword>
<dbReference type="GO" id="GO:0005576">
    <property type="term" value="C:extracellular region"/>
    <property type="evidence" value="ECO:0007669"/>
    <property type="project" value="InterPro"/>
</dbReference>
<dbReference type="InterPro" id="IPR008405">
    <property type="entry name" value="ApoL"/>
</dbReference>
<dbReference type="PANTHER" id="PTHR14096">
    <property type="entry name" value="APOLIPOPROTEIN L"/>
    <property type="match status" value="1"/>
</dbReference>
<keyword evidence="4" id="KW-0472">Membrane</keyword>